<proteinExistence type="predicted"/>
<organism evidence="1 2">
    <name type="scientific">Candidatus Roizmanbacteria bacterium CG_4_10_14_0_8_um_filter_39_9</name>
    <dbReference type="NCBI Taxonomy" id="1974829"/>
    <lineage>
        <taxon>Bacteria</taxon>
        <taxon>Candidatus Roizmaniibacteriota</taxon>
    </lineage>
</organism>
<gene>
    <name evidence="1" type="ORF">COY90_01840</name>
</gene>
<sequence>MLLAFAVPIVIVLFGSLIFNAQKISSDSRASSEIDSQITPLVKQSPCDVAACPDNGWCTNVLGKPICGDKPVAKVLIFNASGGSINGSFQSNTLYKVGLEFNAYGGEKTIIVHCGVNDIQIDPMDPSRTVMCQTGNTPNISVTYKWIEPSYPTAGEPRVLNETITYEQ</sequence>
<comment type="caution">
    <text evidence="1">The sequence shown here is derived from an EMBL/GenBank/DDBJ whole genome shotgun (WGS) entry which is preliminary data.</text>
</comment>
<reference evidence="2" key="1">
    <citation type="submission" date="2017-09" db="EMBL/GenBank/DDBJ databases">
        <title>Depth-based differentiation of microbial function through sediment-hosted aquifers and enrichment of novel symbionts in the deep terrestrial subsurface.</title>
        <authorList>
            <person name="Probst A.J."/>
            <person name="Ladd B."/>
            <person name="Jarett J.K."/>
            <person name="Geller-Mcgrath D.E."/>
            <person name="Sieber C.M.K."/>
            <person name="Emerson J.B."/>
            <person name="Anantharaman K."/>
            <person name="Thomas B.C."/>
            <person name="Malmstrom R."/>
            <person name="Stieglmeier M."/>
            <person name="Klingl A."/>
            <person name="Woyke T."/>
            <person name="Ryan C.M."/>
            <person name="Banfield J.F."/>
        </authorList>
    </citation>
    <scope>NUCLEOTIDE SEQUENCE [LARGE SCALE GENOMIC DNA]</scope>
</reference>
<name>A0A2M7QE45_9BACT</name>
<dbReference type="Proteomes" id="UP000230108">
    <property type="component" value="Unassembled WGS sequence"/>
</dbReference>
<protein>
    <submittedName>
        <fullName evidence="1">Uncharacterized protein</fullName>
    </submittedName>
</protein>
<dbReference type="AlphaFoldDB" id="A0A2M7QE45"/>
<evidence type="ECO:0000313" key="2">
    <source>
        <dbReference type="Proteomes" id="UP000230108"/>
    </source>
</evidence>
<accession>A0A2M7QE45</accession>
<dbReference type="EMBL" id="PFLF01000043">
    <property type="protein sequence ID" value="PIY69187.1"/>
    <property type="molecule type" value="Genomic_DNA"/>
</dbReference>
<evidence type="ECO:0000313" key="1">
    <source>
        <dbReference type="EMBL" id="PIY69187.1"/>
    </source>
</evidence>